<proteinExistence type="predicted"/>
<dbReference type="Proteomes" id="UP000831701">
    <property type="component" value="Chromosome 24"/>
</dbReference>
<keyword evidence="2" id="KW-1185">Reference proteome</keyword>
<organism evidence="1 2">
    <name type="scientific">Scortum barcoo</name>
    <name type="common">barcoo grunter</name>
    <dbReference type="NCBI Taxonomy" id="214431"/>
    <lineage>
        <taxon>Eukaryota</taxon>
        <taxon>Metazoa</taxon>
        <taxon>Chordata</taxon>
        <taxon>Craniata</taxon>
        <taxon>Vertebrata</taxon>
        <taxon>Euteleostomi</taxon>
        <taxon>Actinopterygii</taxon>
        <taxon>Neopterygii</taxon>
        <taxon>Teleostei</taxon>
        <taxon>Neoteleostei</taxon>
        <taxon>Acanthomorphata</taxon>
        <taxon>Eupercaria</taxon>
        <taxon>Centrarchiformes</taxon>
        <taxon>Terapontoidei</taxon>
        <taxon>Terapontidae</taxon>
        <taxon>Scortum</taxon>
    </lineage>
</organism>
<name>A0ACB8V728_9TELE</name>
<accession>A0ACB8V728</accession>
<evidence type="ECO:0000313" key="1">
    <source>
        <dbReference type="EMBL" id="KAI3351507.1"/>
    </source>
</evidence>
<comment type="caution">
    <text evidence="1">The sequence shown here is derived from an EMBL/GenBank/DDBJ whole genome shotgun (WGS) entry which is preliminary data.</text>
</comment>
<dbReference type="EMBL" id="CM041554">
    <property type="protein sequence ID" value="KAI3351507.1"/>
    <property type="molecule type" value="Genomic_DNA"/>
</dbReference>
<sequence>MLLRNQSRMKTAADRHRRPAPAYRLGQKVWLSTKRPASSCPQPQTHSQDGRRGARLRGKEATGGTQEGPGRQFLVDWEGYGPEERSWIPASFIVDDKLIDDFYRRHPEASGPSGAGPKGG</sequence>
<protein>
    <submittedName>
        <fullName evidence="1">Uncharacterized protein</fullName>
    </submittedName>
</protein>
<feature type="non-terminal residue" evidence="1">
    <location>
        <position position="120"/>
    </location>
</feature>
<reference evidence="1" key="1">
    <citation type="submission" date="2022-04" db="EMBL/GenBank/DDBJ databases">
        <title>Jade perch genome.</title>
        <authorList>
            <person name="Chao B."/>
        </authorList>
    </citation>
    <scope>NUCLEOTIDE SEQUENCE</scope>
    <source>
        <strain evidence="1">CB-2022</strain>
    </source>
</reference>
<gene>
    <name evidence="1" type="ORF">L3Q82_020351</name>
</gene>
<evidence type="ECO:0000313" key="2">
    <source>
        <dbReference type="Proteomes" id="UP000831701"/>
    </source>
</evidence>